<organism evidence="2 3">
    <name type="scientific">Hypholoma sublateritium (strain FD-334 SS-4)</name>
    <dbReference type="NCBI Taxonomy" id="945553"/>
    <lineage>
        <taxon>Eukaryota</taxon>
        <taxon>Fungi</taxon>
        <taxon>Dikarya</taxon>
        <taxon>Basidiomycota</taxon>
        <taxon>Agaricomycotina</taxon>
        <taxon>Agaricomycetes</taxon>
        <taxon>Agaricomycetidae</taxon>
        <taxon>Agaricales</taxon>
        <taxon>Agaricineae</taxon>
        <taxon>Strophariaceae</taxon>
        <taxon>Hypholoma</taxon>
    </lineage>
</organism>
<evidence type="ECO:0000313" key="3">
    <source>
        <dbReference type="Proteomes" id="UP000054270"/>
    </source>
</evidence>
<protein>
    <submittedName>
        <fullName evidence="2">Uncharacterized protein</fullName>
    </submittedName>
</protein>
<dbReference type="Proteomes" id="UP000054270">
    <property type="component" value="Unassembled WGS sequence"/>
</dbReference>
<keyword evidence="3" id="KW-1185">Reference proteome</keyword>
<proteinExistence type="predicted"/>
<dbReference type="EMBL" id="KN817586">
    <property type="protein sequence ID" value="KJA18649.1"/>
    <property type="molecule type" value="Genomic_DNA"/>
</dbReference>
<gene>
    <name evidence="2" type="ORF">HYPSUDRAFT_919509</name>
</gene>
<reference evidence="3" key="1">
    <citation type="submission" date="2014-04" db="EMBL/GenBank/DDBJ databases">
        <title>Evolutionary Origins and Diversification of the Mycorrhizal Mutualists.</title>
        <authorList>
            <consortium name="DOE Joint Genome Institute"/>
            <consortium name="Mycorrhizal Genomics Consortium"/>
            <person name="Kohler A."/>
            <person name="Kuo A."/>
            <person name="Nagy L.G."/>
            <person name="Floudas D."/>
            <person name="Copeland A."/>
            <person name="Barry K.W."/>
            <person name="Cichocki N."/>
            <person name="Veneault-Fourrey C."/>
            <person name="LaButti K."/>
            <person name="Lindquist E.A."/>
            <person name="Lipzen A."/>
            <person name="Lundell T."/>
            <person name="Morin E."/>
            <person name="Murat C."/>
            <person name="Riley R."/>
            <person name="Ohm R."/>
            <person name="Sun H."/>
            <person name="Tunlid A."/>
            <person name="Henrissat B."/>
            <person name="Grigoriev I.V."/>
            <person name="Hibbett D.S."/>
            <person name="Martin F."/>
        </authorList>
    </citation>
    <scope>NUCLEOTIDE SEQUENCE [LARGE SCALE GENOMIC DNA]</scope>
    <source>
        <strain evidence="3">FD-334 SS-4</strain>
    </source>
</reference>
<feature type="compositionally biased region" description="Basic and acidic residues" evidence="1">
    <location>
        <begin position="245"/>
        <end position="261"/>
    </location>
</feature>
<name>A0A0D2NIB0_HYPSF</name>
<feature type="region of interest" description="Disordered" evidence="1">
    <location>
        <begin position="199"/>
        <end position="261"/>
    </location>
</feature>
<evidence type="ECO:0000256" key="1">
    <source>
        <dbReference type="SAM" id="MobiDB-lite"/>
    </source>
</evidence>
<sequence length="261" mass="28470">MADEPEHERYVVSENQGWRMVRIRRALWRLCTRIVGSYYRETRDALIEAACGGGSYIGFVRTLDSFVLAQDLGATFGLDTSLDAYELYHLHVAVLHASRRQILAPYHDMAVQLYIETQSPNERRGTGDPYDPASPRYVIWSEANRPRNPLGQHEAWVDELRFSEEDAGAVYGNLEGAPAGHAYGAQAGDLGPVVDEGGVQGGQPAGGAANQDVGAAGEGQAGVSVAQAIEVVDSDEAEDSDEEERVERGVPRDARDTGPRW</sequence>
<dbReference type="AlphaFoldDB" id="A0A0D2NIB0"/>
<feature type="compositionally biased region" description="Acidic residues" evidence="1">
    <location>
        <begin position="232"/>
        <end position="244"/>
    </location>
</feature>
<evidence type="ECO:0000313" key="2">
    <source>
        <dbReference type="EMBL" id="KJA18649.1"/>
    </source>
</evidence>
<accession>A0A0D2NIB0</accession>